<sequence>MNHTAKTVLPSYRKSVDVAENSNSLDDTSFLDASTSPINLLDAIFGQGNCQLLLETGLKKKTVIRVIFSIQLMTFQKHRSLSSLLPTQPLPQRRSRTCCNALWIIELTVNADKYAPWLNISPDISPEKLDPVTKQTLSGKNTGTAVSGSCSSQILSDYNCGELRRLTSNTTECPENQISERITVLENFSMVLGSTLPVTSTSQEETSEDQLDISSISDDFSLPLTPPKTLRKVETLEQVSLATVLNRSNVVDCYTVSLMNVISSLTFCRNDGRYVSTSRFDDDGKVRRKPVNDVYYMATIIYRYWKEPSTLEYYWEIRMPNREQRGRGQIIESNSPIALKTEYKPNRRARRRLFN</sequence>
<protein>
    <submittedName>
        <fullName evidence="2">Uncharacterized protein</fullName>
    </submittedName>
</protein>
<evidence type="ECO:0000313" key="1">
    <source>
        <dbReference type="Proteomes" id="UP000093561"/>
    </source>
</evidence>
<dbReference type="AlphaFoldDB" id="A0AAF5RTM0"/>
<reference evidence="2" key="3">
    <citation type="submission" date="2024-02" db="UniProtKB">
        <authorList>
            <consortium name="WormBaseParasite"/>
        </authorList>
    </citation>
    <scope>IDENTIFICATION</scope>
    <source>
        <strain evidence="2">pt0022</strain>
    </source>
</reference>
<dbReference type="Proteomes" id="UP000093561">
    <property type="component" value="Unassembled WGS sequence"/>
</dbReference>
<organism evidence="1 2">
    <name type="scientific">Wuchereria bancrofti</name>
    <dbReference type="NCBI Taxonomy" id="6293"/>
    <lineage>
        <taxon>Eukaryota</taxon>
        <taxon>Metazoa</taxon>
        <taxon>Ecdysozoa</taxon>
        <taxon>Nematoda</taxon>
        <taxon>Chromadorea</taxon>
        <taxon>Rhabditida</taxon>
        <taxon>Spirurina</taxon>
        <taxon>Spiruromorpha</taxon>
        <taxon>Filarioidea</taxon>
        <taxon>Onchocercidae</taxon>
        <taxon>Wuchereria</taxon>
    </lineage>
</organism>
<reference evidence="1" key="1">
    <citation type="submission" date="2015-03" db="EMBL/GenBank/DDBJ databases">
        <title>Wuchereria bancrofti Genome Sequencing Papua New Guinea Strain.</title>
        <authorList>
            <person name="Small S.T."/>
            <person name="Serre D."/>
            <person name="Zimmerman P.A."/>
        </authorList>
    </citation>
    <scope>NUCLEOTIDE SEQUENCE [LARGE SCALE GENOMIC DNA]</scope>
    <source>
        <strain evidence="1">pt0022</strain>
    </source>
</reference>
<dbReference type="WBParaSite" id="mrna-Wban_01535">
    <property type="protein sequence ID" value="mrna-Wban_01535"/>
    <property type="gene ID" value="Wban_01535"/>
</dbReference>
<reference evidence="1" key="2">
    <citation type="journal article" date="2016" name="Mol. Ecol.">
        <title>Population genomics of the filarial nematode parasite Wuchereria bancrofti from mosquitoes.</title>
        <authorList>
            <person name="Small S.T."/>
            <person name="Reimer L.J."/>
            <person name="Tisch D.J."/>
            <person name="King C.L."/>
            <person name="Christensen B.M."/>
            <person name="Siba P.M."/>
            <person name="Kazura J.W."/>
            <person name="Serre D."/>
            <person name="Zimmerman P.A."/>
        </authorList>
    </citation>
    <scope>NUCLEOTIDE SEQUENCE</scope>
    <source>
        <strain evidence="1">pt0022</strain>
    </source>
</reference>
<proteinExistence type="predicted"/>
<evidence type="ECO:0000313" key="2">
    <source>
        <dbReference type="WBParaSite" id="mrna-Wban_01535"/>
    </source>
</evidence>
<accession>A0AAF5RTM0</accession>
<name>A0AAF5RTM0_WUCBA</name>